<evidence type="ECO:0000313" key="3">
    <source>
        <dbReference type="Proteomes" id="UP000248857"/>
    </source>
</evidence>
<dbReference type="Proteomes" id="UP000248857">
    <property type="component" value="Unassembled WGS sequence"/>
</dbReference>
<feature type="transmembrane region" description="Helical" evidence="1">
    <location>
        <begin position="154"/>
        <end position="175"/>
    </location>
</feature>
<dbReference type="EMBL" id="PQWO01000022">
    <property type="protein sequence ID" value="PZD71084.1"/>
    <property type="molecule type" value="Genomic_DNA"/>
</dbReference>
<name>A0A2W1JLN6_9CYAN</name>
<keyword evidence="1" id="KW-0812">Transmembrane</keyword>
<dbReference type="OrthoDB" id="507684at2"/>
<accession>A0A2W1JLN6</accession>
<evidence type="ECO:0000313" key="2">
    <source>
        <dbReference type="EMBL" id="PZD71084.1"/>
    </source>
</evidence>
<reference evidence="2 3" key="1">
    <citation type="journal article" date="2018" name="Sci. Rep.">
        <title>A novel species of the marine cyanobacterium Acaryochloris with a unique pigment content and lifestyle.</title>
        <authorList>
            <person name="Partensky F."/>
            <person name="Six C."/>
            <person name="Ratin M."/>
            <person name="Garczarek L."/>
            <person name="Vaulot D."/>
            <person name="Probert I."/>
            <person name="Calteau A."/>
            <person name="Gourvil P."/>
            <person name="Marie D."/>
            <person name="Grebert T."/>
            <person name="Bouchier C."/>
            <person name="Le Panse S."/>
            <person name="Gachenot M."/>
            <person name="Rodriguez F."/>
            <person name="Garrido J.L."/>
        </authorList>
    </citation>
    <scope>NUCLEOTIDE SEQUENCE [LARGE SCALE GENOMIC DNA]</scope>
    <source>
        <strain evidence="2 3">RCC1774</strain>
    </source>
</reference>
<comment type="caution">
    <text evidence="2">The sequence shown here is derived from an EMBL/GenBank/DDBJ whole genome shotgun (WGS) entry which is preliminary data.</text>
</comment>
<keyword evidence="1" id="KW-0472">Membrane</keyword>
<feature type="transmembrane region" description="Helical" evidence="1">
    <location>
        <begin position="96"/>
        <end position="114"/>
    </location>
</feature>
<feature type="transmembrane region" description="Helical" evidence="1">
    <location>
        <begin position="6"/>
        <end position="27"/>
    </location>
</feature>
<sequence>MAIDDIILLLHPALAVAVVFPLIGMVLNRAWLTRTRRLQSAAGGKSKIAPVVGPEHLQLGRWLTGLVTGLSLIGMAHPISSNIINQTLWTKEPFKVAFIGLMFAATIATLVLLYRAKPWYWRAIFATLSSLGIIILGAQDGIFRRDNEWFISHFYYGIAATVLMIISLAIVPEIYRDRSQTWRRIHIALNCFATLLFLGQGLTGTRDLLEIPLSWQKPHIYRCDFEQQTCPDANSQLPLTSPPLV</sequence>
<keyword evidence="3" id="KW-1185">Reference proteome</keyword>
<protein>
    <recommendedName>
        <fullName evidence="4">DUF4079 domain-containing protein</fullName>
    </recommendedName>
</protein>
<dbReference type="RefSeq" id="WP_110988408.1">
    <property type="nucleotide sequence ID" value="NZ_CAWNWM010000022.1"/>
</dbReference>
<feature type="transmembrane region" description="Helical" evidence="1">
    <location>
        <begin position="62"/>
        <end position="84"/>
    </location>
</feature>
<dbReference type="Pfam" id="PF13301">
    <property type="entry name" value="DUF4079"/>
    <property type="match status" value="1"/>
</dbReference>
<gene>
    <name evidence="2" type="ORF">C1752_08287</name>
</gene>
<dbReference type="InterPro" id="IPR025067">
    <property type="entry name" value="DUF4079"/>
</dbReference>
<dbReference type="AlphaFoldDB" id="A0A2W1JLN6"/>
<proteinExistence type="predicted"/>
<evidence type="ECO:0000256" key="1">
    <source>
        <dbReference type="SAM" id="Phobius"/>
    </source>
</evidence>
<evidence type="ECO:0008006" key="4">
    <source>
        <dbReference type="Google" id="ProtNLM"/>
    </source>
</evidence>
<organism evidence="2 3">
    <name type="scientific">Acaryochloris thomasi RCC1774</name>
    <dbReference type="NCBI Taxonomy" id="1764569"/>
    <lineage>
        <taxon>Bacteria</taxon>
        <taxon>Bacillati</taxon>
        <taxon>Cyanobacteriota</taxon>
        <taxon>Cyanophyceae</taxon>
        <taxon>Acaryochloridales</taxon>
        <taxon>Acaryochloridaceae</taxon>
        <taxon>Acaryochloris</taxon>
        <taxon>Acaryochloris thomasi</taxon>
    </lineage>
</organism>
<feature type="transmembrane region" description="Helical" evidence="1">
    <location>
        <begin position="121"/>
        <end position="142"/>
    </location>
</feature>
<keyword evidence="1" id="KW-1133">Transmembrane helix</keyword>